<feature type="coiled-coil region" evidence="1">
    <location>
        <begin position="61"/>
        <end position="88"/>
    </location>
</feature>
<evidence type="ECO:0008006" key="4">
    <source>
        <dbReference type="Google" id="ProtNLM"/>
    </source>
</evidence>
<gene>
    <name evidence="2" type="ORF">HK105_208270</name>
</gene>
<dbReference type="InterPro" id="IPR036770">
    <property type="entry name" value="Ankyrin_rpt-contain_sf"/>
</dbReference>
<dbReference type="PANTHER" id="PTHR46586:SF3">
    <property type="entry name" value="ANKYRIN REPEAT-CONTAINING PROTEIN"/>
    <property type="match status" value="1"/>
</dbReference>
<sequence length="417" mass="46485">MDTPHAALAAALGQQQPAALESVAAMLARLTAAVDAQPKDSDVLGRIASLEDSHRRTQDRATQLAARVAVLQAAVERLEADNKRLSAEWDRMPAEIQNKILDAASPFTKFVNGLLLAAELRALPDKQREQVWQDANDVDWQGDVKSLPSVDIASRSLSMSRWLVERLRGRHIEKNVARVMVRNGWTDMFDFEQPEALDWAAASEGDVDLLRELIDVRRAVEPERGLLTAADQGQIGILKLLHQRAPCKRWLYIVGEGAARTGNRDLLAWIHKHHPESLGEDSANSAAMAGHVTVVRWLVGSVGIACNRYVLESVAQSNDLGLLQFLFERFPDGDDDLYLSQSFSFSHLKTAGELDILKWAVAHYQVDLSENDIIGPVLVEWWRVRYGVVFGQRELKKAIQDHNVKMVLHLLAADNVK</sequence>
<proteinExistence type="predicted"/>
<dbReference type="SUPFAM" id="SSF140860">
    <property type="entry name" value="Pseudo ankyrin repeat-like"/>
    <property type="match status" value="1"/>
</dbReference>
<comment type="caution">
    <text evidence="2">The sequence shown here is derived from an EMBL/GenBank/DDBJ whole genome shotgun (WGS) entry which is preliminary data.</text>
</comment>
<protein>
    <recommendedName>
        <fullName evidence="4">Ankyrin repeat protein</fullName>
    </recommendedName>
</protein>
<evidence type="ECO:0000313" key="3">
    <source>
        <dbReference type="Proteomes" id="UP001527925"/>
    </source>
</evidence>
<organism evidence="2 3">
    <name type="scientific">Polyrhizophydium stewartii</name>
    <dbReference type="NCBI Taxonomy" id="2732419"/>
    <lineage>
        <taxon>Eukaryota</taxon>
        <taxon>Fungi</taxon>
        <taxon>Fungi incertae sedis</taxon>
        <taxon>Chytridiomycota</taxon>
        <taxon>Chytridiomycota incertae sedis</taxon>
        <taxon>Chytridiomycetes</taxon>
        <taxon>Rhizophydiales</taxon>
        <taxon>Rhizophydiales incertae sedis</taxon>
        <taxon>Polyrhizophydium</taxon>
    </lineage>
</organism>
<keyword evidence="3" id="KW-1185">Reference proteome</keyword>
<evidence type="ECO:0000256" key="1">
    <source>
        <dbReference type="SAM" id="Coils"/>
    </source>
</evidence>
<dbReference type="EMBL" id="JADGIZ020000072">
    <property type="protein sequence ID" value="KAL2912279.1"/>
    <property type="molecule type" value="Genomic_DNA"/>
</dbReference>
<keyword evidence="1" id="KW-0175">Coiled coil</keyword>
<name>A0ABR4MYF6_9FUNG</name>
<reference evidence="2 3" key="1">
    <citation type="submission" date="2023-09" db="EMBL/GenBank/DDBJ databases">
        <title>Pangenome analysis of Batrachochytrium dendrobatidis and related Chytrids.</title>
        <authorList>
            <person name="Yacoub M.N."/>
            <person name="Stajich J.E."/>
            <person name="James T.Y."/>
        </authorList>
    </citation>
    <scope>NUCLEOTIDE SEQUENCE [LARGE SCALE GENOMIC DNA]</scope>
    <source>
        <strain evidence="2 3">JEL0888</strain>
    </source>
</reference>
<dbReference type="PANTHER" id="PTHR46586">
    <property type="entry name" value="ANKYRIN REPEAT-CONTAINING PROTEIN"/>
    <property type="match status" value="1"/>
</dbReference>
<dbReference type="Proteomes" id="UP001527925">
    <property type="component" value="Unassembled WGS sequence"/>
</dbReference>
<accession>A0ABR4MYF6</accession>
<dbReference type="Gene3D" id="1.25.40.20">
    <property type="entry name" value="Ankyrin repeat-containing domain"/>
    <property type="match status" value="1"/>
</dbReference>
<dbReference type="InterPro" id="IPR052050">
    <property type="entry name" value="SecEffector_AnkRepeat"/>
</dbReference>
<evidence type="ECO:0000313" key="2">
    <source>
        <dbReference type="EMBL" id="KAL2912279.1"/>
    </source>
</evidence>